<proteinExistence type="predicted"/>
<name>A0A6C0LKJ0_9ZZZZ</name>
<organism evidence="1">
    <name type="scientific">viral metagenome</name>
    <dbReference type="NCBI Taxonomy" id="1070528"/>
    <lineage>
        <taxon>unclassified sequences</taxon>
        <taxon>metagenomes</taxon>
        <taxon>organismal metagenomes</taxon>
    </lineage>
</organism>
<protein>
    <submittedName>
        <fullName evidence="1">Uncharacterized protein</fullName>
    </submittedName>
</protein>
<sequence>MDNYNKTILMARPSMLPENICKKTGLPRKPPELVRCRQIGPPVTNTIELVDWLENMIPSYKLSYISSCGTYIMVACEIINTHVNENYRFIHSHSCTESETDNLFKESVHCAYNKVWRVSALNSFYSSDDIENMIRPTNICLRLMNFMKCQPKNIKVYVIEVL</sequence>
<reference evidence="1" key="1">
    <citation type="journal article" date="2020" name="Nature">
        <title>Giant virus diversity and host interactions through global metagenomics.</title>
        <authorList>
            <person name="Schulz F."/>
            <person name="Roux S."/>
            <person name="Paez-Espino D."/>
            <person name="Jungbluth S."/>
            <person name="Walsh D.A."/>
            <person name="Denef V.J."/>
            <person name="McMahon K.D."/>
            <person name="Konstantinidis K.T."/>
            <person name="Eloe-Fadrosh E.A."/>
            <person name="Kyrpides N.C."/>
            <person name="Woyke T."/>
        </authorList>
    </citation>
    <scope>NUCLEOTIDE SEQUENCE</scope>
    <source>
        <strain evidence="1">GVMAG-M-3300027833-11</strain>
    </source>
</reference>
<accession>A0A6C0LKJ0</accession>
<evidence type="ECO:0000313" key="1">
    <source>
        <dbReference type="EMBL" id="QHU30418.1"/>
    </source>
</evidence>
<dbReference type="AlphaFoldDB" id="A0A6C0LKJ0"/>
<dbReference type="EMBL" id="MN740507">
    <property type="protein sequence ID" value="QHU30418.1"/>
    <property type="molecule type" value="Genomic_DNA"/>
</dbReference>